<evidence type="ECO:0000313" key="3">
    <source>
        <dbReference type="Proteomes" id="UP000010471"/>
    </source>
</evidence>
<dbReference type="eggNOG" id="ENOG5032Z3J">
    <property type="taxonomic scope" value="Bacteria"/>
</dbReference>
<gene>
    <name evidence="2" type="ORF">Mic7113_1539</name>
</gene>
<dbReference type="HOGENOM" id="CLU_123930_0_0_3"/>
<sequence length="162" mass="17275">MFGFIKNLFGGIAAFFSGLFSGKKSKDGESAPKAKKSKEYFLELDDSGSVPSAPEAKKSEPIKAKAAAPAKQAESSSKSAVATLERPKTSTVNEVPSGNEKVKVEAQPNPPAAATNGKVAPQEASTFAPNYLMPTPTNSRRRPGPNMDMFRDMARQVKTPNR</sequence>
<dbReference type="KEGG" id="mic:Mic7113_1539"/>
<dbReference type="AlphaFoldDB" id="K9WAK7"/>
<dbReference type="OrthoDB" id="468587at2"/>
<proteinExistence type="predicted"/>
<evidence type="ECO:0000256" key="1">
    <source>
        <dbReference type="SAM" id="MobiDB-lite"/>
    </source>
</evidence>
<accession>K9WAK7</accession>
<feature type="compositionally biased region" description="Low complexity" evidence="1">
    <location>
        <begin position="64"/>
        <end position="82"/>
    </location>
</feature>
<dbReference type="RefSeq" id="WP_015181571.1">
    <property type="nucleotide sequence ID" value="NC_019738.1"/>
</dbReference>
<dbReference type="EMBL" id="CP003630">
    <property type="protein sequence ID" value="AFZ17415.1"/>
    <property type="molecule type" value="Genomic_DNA"/>
</dbReference>
<dbReference type="Proteomes" id="UP000010471">
    <property type="component" value="Chromosome"/>
</dbReference>
<keyword evidence="3" id="KW-1185">Reference proteome</keyword>
<name>K9WAK7_9CYAN</name>
<evidence type="ECO:0000313" key="2">
    <source>
        <dbReference type="EMBL" id="AFZ17415.1"/>
    </source>
</evidence>
<feature type="region of interest" description="Disordered" evidence="1">
    <location>
        <begin position="43"/>
        <end position="162"/>
    </location>
</feature>
<organism evidence="2 3">
    <name type="scientific">Allocoleopsis franciscana PCC 7113</name>
    <dbReference type="NCBI Taxonomy" id="1173027"/>
    <lineage>
        <taxon>Bacteria</taxon>
        <taxon>Bacillati</taxon>
        <taxon>Cyanobacteriota</taxon>
        <taxon>Cyanophyceae</taxon>
        <taxon>Coleofasciculales</taxon>
        <taxon>Coleofasciculaceae</taxon>
        <taxon>Allocoleopsis</taxon>
        <taxon>Allocoleopsis franciscana</taxon>
    </lineage>
</organism>
<dbReference type="STRING" id="1173027.Mic7113_1539"/>
<reference evidence="2 3" key="1">
    <citation type="submission" date="2012-06" db="EMBL/GenBank/DDBJ databases">
        <title>Finished chromosome of genome of Microcoleus sp. PCC 7113.</title>
        <authorList>
            <consortium name="US DOE Joint Genome Institute"/>
            <person name="Gugger M."/>
            <person name="Coursin T."/>
            <person name="Rippka R."/>
            <person name="Tandeau De Marsac N."/>
            <person name="Huntemann M."/>
            <person name="Wei C.-L."/>
            <person name="Han J."/>
            <person name="Detter J.C."/>
            <person name="Han C."/>
            <person name="Tapia R."/>
            <person name="Chen A."/>
            <person name="Kyrpides N."/>
            <person name="Mavromatis K."/>
            <person name="Markowitz V."/>
            <person name="Szeto E."/>
            <person name="Ivanova N."/>
            <person name="Pagani I."/>
            <person name="Pati A."/>
            <person name="Goodwin L."/>
            <person name="Nordberg H.P."/>
            <person name="Cantor M.N."/>
            <person name="Hua S.X."/>
            <person name="Woyke T."/>
            <person name="Kerfeld C.A."/>
        </authorList>
    </citation>
    <scope>NUCLEOTIDE SEQUENCE [LARGE SCALE GENOMIC DNA]</scope>
    <source>
        <strain evidence="2 3">PCC 7113</strain>
    </source>
</reference>
<protein>
    <submittedName>
        <fullName evidence="2">Uncharacterized protein</fullName>
    </submittedName>
</protein>